<evidence type="ECO:0000313" key="1">
    <source>
        <dbReference type="EMBL" id="AIO34526.1"/>
    </source>
</evidence>
<dbReference type="InterPro" id="IPR011045">
    <property type="entry name" value="N2O_reductase_N"/>
</dbReference>
<dbReference type="Pfam" id="PF08309">
    <property type="entry name" value="LVIVD"/>
    <property type="match status" value="1"/>
</dbReference>
<gene>
    <name evidence="1" type="ORF">DM39_4106</name>
</gene>
<dbReference type="SUPFAM" id="SSF75011">
    <property type="entry name" value="3-carboxy-cis,cis-mucoante lactonizing enzyme"/>
    <property type="match status" value="1"/>
</dbReference>
<dbReference type="AlphaFoldDB" id="A0AAN0RVL4"/>
<keyword evidence="2" id="KW-1185">Reference proteome</keyword>
<dbReference type="SUPFAM" id="SSF50974">
    <property type="entry name" value="Nitrous oxide reductase, N-terminal domain"/>
    <property type="match status" value="1"/>
</dbReference>
<organism evidence="1 2">
    <name type="scientific">Burkholderia cenocepacia</name>
    <dbReference type="NCBI Taxonomy" id="95486"/>
    <lineage>
        <taxon>Bacteria</taxon>
        <taxon>Pseudomonadati</taxon>
        <taxon>Pseudomonadota</taxon>
        <taxon>Betaproteobacteria</taxon>
        <taxon>Burkholderiales</taxon>
        <taxon>Burkholderiaceae</taxon>
        <taxon>Burkholderia</taxon>
        <taxon>Burkholderia cepacia complex</taxon>
    </lineage>
</organism>
<name>A0AAN0RVL4_9BURK</name>
<proteinExistence type="predicted"/>
<dbReference type="Proteomes" id="UP000029413">
    <property type="component" value="Chromosome 2"/>
</dbReference>
<dbReference type="EMBL" id="CP007784">
    <property type="protein sequence ID" value="AIO34526.1"/>
    <property type="molecule type" value="Genomic_DNA"/>
</dbReference>
<dbReference type="InterPro" id="IPR013211">
    <property type="entry name" value="LVIVD"/>
</dbReference>
<evidence type="ECO:0000313" key="2">
    <source>
        <dbReference type="Proteomes" id="UP000029413"/>
    </source>
</evidence>
<protein>
    <submittedName>
        <fullName evidence="1">LVIVD repeat family protein</fullName>
    </submittedName>
</protein>
<dbReference type="KEGG" id="bcen:DM39_4106"/>
<reference evidence="1 2" key="1">
    <citation type="submission" date="2014-05" db="EMBL/GenBank/DDBJ databases">
        <authorList>
            <person name="Bishop-Lilly K.A."/>
            <person name="Broomall S.M."/>
            <person name="Chain P.S."/>
            <person name="Chertkov O."/>
            <person name="Coyne S.R."/>
            <person name="Daligault H.E."/>
            <person name="Davenport K.W."/>
            <person name="Erkkila T."/>
            <person name="Frey K.G."/>
            <person name="Gibbons H.S."/>
            <person name="Gu W."/>
            <person name="Jaissle J."/>
            <person name="Johnson S.L."/>
            <person name="Koroleva G.I."/>
            <person name="Ladner J.T."/>
            <person name="Lo C.-C."/>
            <person name="Minogue T.D."/>
            <person name="Munk C."/>
            <person name="Palacios G.F."/>
            <person name="Redden C.L."/>
            <person name="Rosenzweig C.N."/>
            <person name="Scholz M.B."/>
            <person name="Teshima H."/>
            <person name="Xu Y."/>
        </authorList>
    </citation>
    <scope>NUCLEOTIDE SEQUENCE [LARGE SCALE GENOMIC DNA]</scope>
    <source>
        <strain evidence="1 2">DDS 22E-1</strain>
    </source>
</reference>
<accession>A0AAN0RVL4</accession>
<sequence>MSASNSISGPTADSAKNITFVAYSDQGGRPDGVQVIVHRGFAYVGHMFSDGFSVLDVRDPRKPEAVAFVPMPRNTRSHHLQVADNLLLAINGPSIWTLAQFQDQSKYFASTLTTSFKDSELAFAAGVRIYDVSVPSEPREIAFLEIPGLGVNRIWWTGGRHAYVAVHEQGYTDHVMAVVDLLVPERPEIVSRWWLPGQWSAGGEQSSLPKGKRHAAHHAIVAGDFAYGAWRDGGITIHDISDLSKPAMLSHSNWSPPFTGGTHTALPLPERNLLVVADEATTVNCTNGVPRIWIVDIRCPESPVPIATLPVPNEIAYCSKGGKFGPHNLHENRPGSFQSSDIVFATYLNAGVRAYDLRDPFQPMELAHYVPPPPARMVDSRPNAPAVVQSGDLYVDSEGLIYVTDPNAGLHILQFEG</sequence>